<proteinExistence type="predicted"/>
<dbReference type="RefSeq" id="WP_094252655.1">
    <property type="nucleotide sequence ID" value="NZ_JBHLXL010000001.1"/>
</dbReference>
<dbReference type="Proteomes" id="UP000215059">
    <property type="component" value="Unassembled WGS sequence"/>
</dbReference>
<protein>
    <recommendedName>
        <fullName evidence="3">DNA-binding protein</fullName>
    </recommendedName>
</protein>
<evidence type="ECO:0008006" key="3">
    <source>
        <dbReference type="Google" id="ProtNLM"/>
    </source>
</evidence>
<evidence type="ECO:0000313" key="1">
    <source>
        <dbReference type="EMBL" id="OYD57307.1"/>
    </source>
</evidence>
<gene>
    <name evidence="1" type="ORF">CGZ90_11510</name>
</gene>
<comment type="caution">
    <text evidence="1">The sequence shown here is derived from an EMBL/GenBank/DDBJ whole genome shotgun (WGS) entry which is preliminary data.</text>
</comment>
<keyword evidence="2" id="KW-1185">Reference proteome</keyword>
<dbReference type="AlphaFoldDB" id="A0A235F8K6"/>
<dbReference type="OrthoDB" id="7950977at2"/>
<reference evidence="1 2" key="1">
    <citation type="submission" date="2017-07" db="EMBL/GenBank/DDBJ databases">
        <title>Fictibacillus sp. nov. GDSW-R2A3 Genome sequencing and assembly.</title>
        <authorList>
            <person name="Mayilraj S."/>
        </authorList>
    </citation>
    <scope>NUCLEOTIDE SEQUENCE [LARGE SCALE GENOMIC DNA]</scope>
    <source>
        <strain evidence="1 2">GDSW-R2A3</strain>
    </source>
</reference>
<sequence>MDLPKISKPAQRALTQAGCISLEDIAKHTEAEIASMHGVGPKVMKQLRQALLDNGLHFAENNSKG</sequence>
<organism evidence="1 2">
    <name type="scientific">Fictibacillus aquaticus</name>
    <dbReference type="NCBI Taxonomy" id="2021314"/>
    <lineage>
        <taxon>Bacteria</taxon>
        <taxon>Bacillati</taxon>
        <taxon>Bacillota</taxon>
        <taxon>Bacilli</taxon>
        <taxon>Bacillales</taxon>
        <taxon>Fictibacillaceae</taxon>
        <taxon>Fictibacillus</taxon>
    </lineage>
</organism>
<evidence type="ECO:0000313" key="2">
    <source>
        <dbReference type="Proteomes" id="UP000215059"/>
    </source>
</evidence>
<name>A0A235F8K6_9BACL</name>
<dbReference type="Gene3D" id="1.10.150.20">
    <property type="entry name" value="5' to 3' exonuclease, C-terminal subdomain"/>
    <property type="match status" value="1"/>
</dbReference>
<accession>A0A235F8K6</accession>
<dbReference type="SUPFAM" id="SSF47789">
    <property type="entry name" value="C-terminal domain of RNA polymerase alpha subunit"/>
    <property type="match status" value="1"/>
</dbReference>
<dbReference type="EMBL" id="NOII01000003">
    <property type="protein sequence ID" value="OYD57307.1"/>
    <property type="molecule type" value="Genomic_DNA"/>
</dbReference>